<organism evidence="1 2">
    <name type="scientific">Cercospora zeae-maydis SCOH1-5</name>
    <dbReference type="NCBI Taxonomy" id="717836"/>
    <lineage>
        <taxon>Eukaryota</taxon>
        <taxon>Fungi</taxon>
        <taxon>Dikarya</taxon>
        <taxon>Ascomycota</taxon>
        <taxon>Pezizomycotina</taxon>
        <taxon>Dothideomycetes</taxon>
        <taxon>Dothideomycetidae</taxon>
        <taxon>Mycosphaerellales</taxon>
        <taxon>Mycosphaerellaceae</taxon>
        <taxon>Cercospora</taxon>
    </lineage>
</organism>
<evidence type="ECO:0000313" key="1">
    <source>
        <dbReference type="EMBL" id="KAF2207675.1"/>
    </source>
</evidence>
<evidence type="ECO:0000313" key="2">
    <source>
        <dbReference type="Proteomes" id="UP000799539"/>
    </source>
</evidence>
<accession>A0A6A6F151</accession>
<reference evidence="1" key="1">
    <citation type="journal article" date="2020" name="Stud. Mycol.">
        <title>101 Dothideomycetes genomes: a test case for predicting lifestyles and emergence of pathogens.</title>
        <authorList>
            <person name="Haridas S."/>
            <person name="Albert R."/>
            <person name="Binder M."/>
            <person name="Bloem J."/>
            <person name="Labutti K."/>
            <person name="Salamov A."/>
            <person name="Andreopoulos B."/>
            <person name="Baker S."/>
            <person name="Barry K."/>
            <person name="Bills G."/>
            <person name="Bluhm B."/>
            <person name="Cannon C."/>
            <person name="Castanera R."/>
            <person name="Culley D."/>
            <person name="Daum C."/>
            <person name="Ezra D."/>
            <person name="Gonzalez J."/>
            <person name="Henrissat B."/>
            <person name="Kuo A."/>
            <person name="Liang C."/>
            <person name="Lipzen A."/>
            <person name="Lutzoni F."/>
            <person name="Magnuson J."/>
            <person name="Mondo S."/>
            <person name="Nolan M."/>
            <person name="Ohm R."/>
            <person name="Pangilinan J."/>
            <person name="Park H.-J."/>
            <person name="Ramirez L."/>
            <person name="Alfaro M."/>
            <person name="Sun H."/>
            <person name="Tritt A."/>
            <person name="Yoshinaga Y."/>
            <person name="Zwiers L.-H."/>
            <person name="Turgeon B."/>
            <person name="Goodwin S."/>
            <person name="Spatafora J."/>
            <person name="Crous P."/>
            <person name="Grigoriev I."/>
        </authorList>
    </citation>
    <scope>NUCLEOTIDE SEQUENCE</scope>
    <source>
        <strain evidence="1">SCOH1-5</strain>
    </source>
</reference>
<dbReference type="AlphaFoldDB" id="A0A6A6F151"/>
<sequence length="273" mass="31267">MAAHPGTPVENVFWQYEWTTSECEAADCLADELKIFSIENATVPEHYKYYVTAQDVPCPIHSLERTRKPVHPAERFSSNHRPNKITVTSASASCDNLADTSRPDNLEQYDFFHHYEREWDTRSITDSASASIPPLALEIRPHRRSDSGYWSYQQDEAIMPTKFSIHSSNDNGPTMTPNPECCRPLQARNSLDLDRNGISLCNFKRTTTPRSGASQSSSQKIFEVKEEHLTWWLVHRNSLDLHQPCGQPKSSRAKKNRTLKDRWATLKAAIHRK</sequence>
<gene>
    <name evidence="1" type="ORF">CERZMDRAFT_88339</name>
</gene>
<dbReference type="OrthoDB" id="3631588at2759"/>
<proteinExistence type="predicted"/>
<keyword evidence="2" id="KW-1185">Reference proteome</keyword>
<dbReference type="Proteomes" id="UP000799539">
    <property type="component" value="Unassembled WGS sequence"/>
</dbReference>
<protein>
    <submittedName>
        <fullName evidence="1">Uncharacterized protein</fullName>
    </submittedName>
</protein>
<name>A0A6A6F151_9PEZI</name>
<dbReference type="EMBL" id="ML992701">
    <property type="protein sequence ID" value="KAF2207675.1"/>
    <property type="molecule type" value="Genomic_DNA"/>
</dbReference>